<comment type="caution">
    <text evidence="1">The sequence shown here is derived from an EMBL/GenBank/DDBJ whole genome shotgun (WGS) entry which is preliminary data.</text>
</comment>
<evidence type="ECO:0000313" key="2">
    <source>
        <dbReference type="Proteomes" id="UP000253941"/>
    </source>
</evidence>
<name>A0A369T7R8_9PROT</name>
<evidence type="ECO:0000313" key="1">
    <source>
        <dbReference type="EMBL" id="RDD61363.1"/>
    </source>
</evidence>
<sequence>MGSTRQNVADHPLEELPYWRRVLENQEHEIPQNAAVRFSAVWRVKVEMVTGRLCRVSLGEMEVDADDRFRGDVTDVRRAQLDSYLLATTISHVAGMIEQGRQVIHVVPVSFRSIERDPHRLKVMGVLRSAPEEVRRLIVCEIVELPPDASVQRLQEPFTRIQSLCRSAMAQLRLSTANLRGWRNVGIRAVGVELPAELAPTRDLVRRLDAFSFKARATSLTPYIWGVDTKLTAAASLAADFGYLSGNLLDRLLGDVDTARRLTLKELYLAS</sequence>
<gene>
    <name evidence="1" type="ORF">DRB17_12840</name>
</gene>
<reference evidence="1 2" key="1">
    <citation type="submission" date="2018-07" db="EMBL/GenBank/DDBJ databases">
        <title>Venubactetium sediminum gen. nov., sp. nov., isolated from a marine solar saltern.</title>
        <authorList>
            <person name="Wang S."/>
        </authorList>
    </citation>
    <scope>NUCLEOTIDE SEQUENCE [LARGE SCALE GENOMIC DNA]</scope>
    <source>
        <strain evidence="1 2">WD2A32</strain>
    </source>
</reference>
<dbReference type="AlphaFoldDB" id="A0A369T7R8"/>
<keyword evidence="2" id="KW-1185">Reference proteome</keyword>
<accession>A0A369T7R8</accession>
<proteinExistence type="predicted"/>
<dbReference type="Proteomes" id="UP000253941">
    <property type="component" value="Unassembled WGS sequence"/>
</dbReference>
<organism evidence="1 2">
    <name type="scientific">Ferruginivarius sediminum</name>
    <dbReference type="NCBI Taxonomy" id="2661937"/>
    <lineage>
        <taxon>Bacteria</taxon>
        <taxon>Pseudomonadati</taxon>
        <taxon>Pseudomonadota</taxon>
        <taxon>Alphaproteobacteria</taxon>
        <taxon>Rhodospirillales</taxon>
        <taxon>Rhodospirillaceae</taxon>
        <taxon>Ferruginivarius</taxon>
    </lineage>
</organism>
<protein>
    <submittedName>
        <fullName evidence="1">Uncharacterized protein</fullName>
    </submittedName>
</protein>
<dbReference type="EMBL" id="QPMH01000012">
    <property type="protein sequence ID" value="RDD61363.1"/>
    <property type="molecule type" value="Genomic_DNA"/>
</dbReference>